<keyword evidence="2" id="KW-1185">Reference proteome</keyword>
<evidence type="ECO:0008006" key="3">
    <source>
        <dbReference type="Google" id="ProtNLM"/>
    </source>
</evidence>
<dbReference type="Pfam" id="PF12974">
    <property type="entry name" value="Phosphonate-bd"/>
    <property type="match status" value="1"/>
</dbReference>
<evidence type="ECO:0000313" key="2">
    <source>
        <dbReference type="Proteomes" id="UP000235116"/>
    </source>
</evidence>
<dbReference type="RefSeq" id="WP_101893334.1">
    <property type="nucleotide sequence ID" value="NZ_CP022684.1"/>
</dbReference>
<dbReference type="KEGG" id="kak:Kalk_05985"/>
<name>A0A2K9LID2_9GAMM</name>
<dbReference type="EMBL" id="CP022684">
    <property type="protein sequence ID" value="AUM11997.1"/>
    <property type="molecule type" value="Genomic_DNA"/>
</dbReference>
<evidence type="ECO:0000313" key="1">
    <source>
        <dbReference type="EMBL" id="AUM11997.1"/>
    </source>
</evidence>
<protein>
    <recommendedName>
        <fullName evidence="3">Solute-binding protein family 3/N-terminal domain-containing protein</fullName>
    </recommendedName>
</protein>
<proteinExistence type="predicted"/>
<dbReference type="Proteomes" id="UP000235116">
    <property type="component" value="Chromosome"/>
</dbReference>
<dbReference type="OrthoDB" id="5564711at2"/>
<sequence length="276" mass="30891">MPATQSTSKPIPGAVLILIRLSAALLLFWGLAAHADTITVYHYNPESQSDRSLVLKNTFDRYFQAHHNVQLQPVDDRDTFQQQIKQDTPSLYIMSDWHYRQLASNSPRLVPYLRGLKNGQDTFFKLLVGKGPLTSQRATISVSGTDDYVTTLLQEMRFTGAGLTRPPRLLTVPKDIDALLAVGFGLADAALTTESSFEKLSLLYRNEYQQLKILGRSTPQKRLVVVLIDHHQTAVQPALDALEHMNQTKEGRLGLNLLGLDEWTRLTTTQLKGGQP</sequence>
<dbReference type="AlphaFoldDB" id="A0A2K9LID2"/>
<accession>A0A2K9LID2</accession>
<gene>
    <name evidence="1" type="ORF">Kalk_05985</name>
</gene>
<reference evidence="2" key="1">
    <citation type="submission" date="2017-08" db="EMBL/GenBank/DDBJ databases">
        <title>Direct submision.</title>
        <authorList>
            <person name="Kim S.-J."/>
            <person name="Rhee S.-K."/>
        </authorList>
    </citation>
    <scope>NUCLEOTIDE SEQUENCE [LARGE SCALE GENOMIC DNA]</scope>
    <source>
        <strain evidence="2">GI5</strain>
    </source>
</reference>
<organism evidence="1 2">
    <name type="scientific">Ketobacter alkanivorans</name>
    <dbReference type="NCBI Taxonomy" id="1917421"/>
    <lineage>
        <taxon>Bacteria</taxon>
        <taxon>Pseudomonadati</taxon>
        <taxon>Pseudomonadota</taxon>
        <taxon>Gammaproteobacteria</taxon>
        <taxon>Pseudomonadales</taxon>
        <taxon>Ketobacteraceae</taxon>
        <taxon>Ketobacter</taxon>
    </lineage>
</organism>